<reference evidence="2 3" key="1">
    <citation type="submission" date="2018-08" db="EMBL/GenBank/DDBJ databases">
        <title>Actinomadura jelena sp. nov., a novel Actinomycete isolated from soil in Chad.</title>
        <authorList>
            <person name="Shi L."/>
        </authorList>
    </citation>
    <scope>NUCLEOTIDE SEQUENCE [LARGE SCALE GENOMIC DNA]</scope>
    <source>
        <strain evidence="2 3">NEAU-G17</strain>
    </source>
</reference>
<dbReference type="PANTHER" id="PTHR43162:SF1">
    <property type="entry name" value="PRESTALK A DIFFERENTIATION PROTEIN A"/>
    <property type="match status" value="1"/>
</dbReference>
<dbReference type="InterPro" id="IPR051604">
    <property type="entry name" value="Ergot_Alk_Oxidoreductase"/>
</dbReference>
<gene>
    <name evidence="2" type="ORF">DZF91_19980</name>
</gene>
<accession>A0A372JJA0</accession>
<dbReference type="Gene3D" id="3.40.50.720">
    <property type="entry name" value="NAD(P)-binding Rossmann-like Domain"/>
    <property type="match status" value="1"/>
</dbReference>
<dbReference type="AlphaFoldDB" id="A0A372JJA0"/>
<dbReference type="PANTHER" id="PTHR43162">
    <property type="match status" value="1"/>
</dbReference>
<proteinExistence type="predicted"/>
<dbReference type="Proteomes" id="UP000261811">
    <property type="component" value="Unassembled WGS sequence"/>
</dbReference>
<comment type="caution">
    <text evidence="2">The sequence shown here is derived from an EMBL/GenBank/DDBJ whole genome shotgun (WGS) entry which is preliminary data.</text>
</comment>
<evidence type="ECO:0000313" key="2">
    <source>
        <dbReference type="EMBL" id="RFU39886.1"/>
    </source>
</evidence>
<evidence type="ECO:0000313" key="3">
    <source>
        <dbReference type="Proteomes" id="UP000261811"/>
    </source>
</evidence>
<keyword evidence="3" id="KW-1185">Reference proteome</keyword>
<protein>
    <submittedName>
        <fullName evidence="2">NAD-dependent epimerase/dehydratase family protein</fullName>
    </submittedName>
</protein>
<feature type="domain" description="NAD(P)-binding" evidence="1">
    <location>
        <begin position="6"/>
        <end position="170"/>
    </location>
</feature>
<dbReference type="InterPro" id="IPR036291">
    <property type="entry name" value="NAD(P)-bd_dom_sf"/>
</dbReference>
<evidence type="ECO:0000259" key="1">
    <source>
        <dbReference type="Pfam" id="PF13460"/>
    </source>
</evidence>
<dbReference type="OrthoDB" id="4457504at2"/>
<dbReference type="InterPro" id="IPR016040">
    <property type="entry name" value="NAD(P)-bd_dom"/>
</dbReference>
<dbReference type="Pfam" id="PF13460">
    <property type="entry name" value="NAD_binding_10"/>
    <property type="match status" value="1"/>
</dbReference>
<name>A0A372JJA0_9ACTN</name>
<dbReference type="RefSeq" id="WP_117358983.1">
    <property type="nucleotide sequence ID" value="NZ_QURH01000317.1"/>
</dbReference>
<sequence length="273" mass="28856">MFLITGATGNVGRHLVAELATAGHKVRALTRDPAAARFPAGVEAAATADMPLDGVGAVFVNPAVFHGGFGDLLDRCREHGVRRVVMLSSSSTLDAGPGNPIGQMHLDKEREIEASGLEWVFPRPGAFAANALAWAGQIRADGVVRGAYADAQTAPIHERDIAAVCARALTGDDLVGTRPVLSGPESLTFTDQARRIGEVIGRDVRYEELSREDARAQMLGGGYVTPVIADSLLDMFAACVGRPAEISPEVERITGRPARTFAEWAADNADLFA</sequence>
<dbReference type="EMBL" id="QURH01000317">
    <property type="protein sequence ID" value="RFU39886.1"/>
    <property type="molecule type" value="Genomic_DNA"/>
</dbReference>
<organism evidence="2 3">
    <name type="scientific">Actinomadura logoneensis</name>
    <dbReference type="NCBI Taxonomy" id="2293572"/>
    <lineage>
        <taxon>Bacteria</taxon>
        <taxon>Bacillati</taxon>
        <taxon>Actinomycetota</taxon>
        <taxon>Actinomycetes</taxon>
        <taxon>Streptosporangiales</taxon>
        <taxon>Thermomonosporaceae</taxon>
        <taxon>Actinomadura</taxon>
    </lineage>
</organism>
<dbReference type="SUPFAM" id="SSF51735">
    <property type="entry name" value="NAD(P)-binding Rossmann-fold domains"/>
    <property type="match status" value="1"/>
</dbReference>